<evidence type="ECO:0000256" key="15">
    <source>
        <dbReference type="SAM" id="Phobius"/>
    </source>
</evidence>
<evidence type="ECO:0000256" key="10">
    <source>
        <dbReference type="ARBA" id="ARBA00022833"/>
    </source>
</evidence>
<evidence type="ECO:0000256" key="7">
    <source>
        <dbReference type="ARBA" id="ARBA00022723"/>
    </source>
</evidence>
<evidence type="ECO:0000256" key="5">
    <source>
        <dbReference type="ARBA" id="ARBA00022679"/>
    </source>
</evidence>
<evidence type="ECO:0000256" key="13">
    <source>
        <dbReference type="PROSITE-ProRule" id="PRU00175"/>
    </source>
</evidence>
<keyword evidence="18" id="KW-1185">Reference proteome</keyword>
<evidence type="ECO:0000256" key="6">
    <source>
        <dbReference type="ARBA" id="ARBA00022692"/>
    </source>
</evidence>
<keyword evidence="8 13" id="KW-0863">Zinc-finger</keyword>
<dbReference type="InterPro" id="IPR001841">
    <property type="entry name" value="Znf_RING"/>
</dbReference>
<evidence type="ECO:0000313" key="17">
    <source>
        <dbReference type="EMBL" id="CAA7388886.1"/>
    </source>
</evidence>
<dbReference type="CDD" id="cd16461">
    <property type="entry name" value="RING-H2_EL5-like"/>
    <property type="match status" value="1"/>
</dbReference>
<name>A0A7I8JZP0_SPIIN</name>
<dbReference type="Gene3D" id="3.30.40.10">
    <property type="entry name" value="Zinc/RING finger domain, C3HC4 (zinc finger)"/>
    <property type="match status" value="1"/>
</dbReference>
<comment type="subcellular location">
    <subcellularLocation>
        <location evidence="2">Membrane</location>
        <topology evidence="2">Single-pass membrane protein</topology>
    </subcellularLocation>
</comment>
<evidence type="ECO:0000256" key="4">
    <source>
        <dbReference type="ARBA" id="ARBA00012483"/>
    </source>
</evidence>
<dbReference type="Proteomes" id="UP000663760">
    <property type="component" value="Chromosome 1"/>
</dbReference>
<keyword evidence="5" id="KW-0808">Transferase</keyword>
<evidence type="ECO:0000256" key="8">
    <source>
        <dbReference type="ARBA" id="ARBA00022771"/>
    </source>
</evidence>
<accession>A0A7I8JZP0</accession>
<keyword evidence="11 15" id="KW-1133">Transmembrane helix</keyword>
<keyword evidence="12 15" id="KW-0472">Membrane</keyword>
<dbReference type="AlphaFoldDB" id="A0A7I8JZP0"/>
<evidence type="ECO:0000256" key="12">
    <source>
        <dbReference type="ARBA" id="ARBA00023136"/>
    </source>
</evidence>
<dbReference type="PANTHER" id="PTHR46913">
    <property type="entry name" value="RING-H2 FINGER PROTEIN ATL16"/>
    <property type="match status" value="1"/>
</dbReference>
<dbReference type="PANTHER" id="PTHR46913:SF21">
    <property type="entry name" value="RING-TYPE E3 UBIQUITIN TRANSFERASE"/>
    <property type="match status" value="1"/>
</dbReference>
<keyword evidence="6 15" id="KW-0812">Transmembrane</keyword>
<dbReference type="SMART" id="SM00184">
    <property type="entry name" value="RING"/>
    <property type="match status" value="1"/>
</dbReference>
<keyword evidence="7" id="KW-0479">Metal-binding</keyword>
<organism evidence="17 18">
    <name type="scientific">Spirodela intermedia</name>
    <name type="common">Intermediate duckweed</name>
    <dbReference type="NCBI Taxonomy" id="51605"/>
    <lineage>
        <taxon>Eukaryota</taxon>
        <taxon>Viridiplantae</taxon>
        <taxon>Streptophyta</taxon>
        <taxon>Embryophyta</taxon>
        <taxon>Tracheophyta</taxon>
        <taxon>Spermatophyta</taxon>
        <taxon>Magnoliopsida</taxon>
        <taxon>Liliopsida</taxon>
        <taxon>Araceae</taxon>
        <taxon>Lemnoideae</taxon>
        <taxon>Spirodela</taxon>
    </lineage>
</organism>
<proteinExistence type="predicted"/>
<dbReference type="PROSITE" id="PS50089">
    <property type="entry name" value="ZF_RING_2"/>
    <property type="match status" value="1"/>
</dbReference>
<reference evidence="17" key="1">
    <citation type="submission" date="2020-02" db="EMBL/GenBank/DDBJ databases">
        <authorList>
            <person name="Scholz U."/>
            <person name="Mascher M."/>
            <person name="Fiebig A."/>
        </authorList>
    </citation>
    <scope>NUCLEOTIDE SEQUENCE</scope>
</reference>
<dbReference type="EC" id="2.3.2.27" evidence="4"/>
<evidence type="ECO:0000256" key="3">
    <source>
        <dbReference type="ARBA" id="ARBA00004906"/>
    </source>
</evidence>
<feature type="transmembrane region" description="Helical" evidence="15">
    <location>
        <begin position="35"/>
        <end position="61"/>
    </location>
</feature>
<evidence type="ECO:0000313" key="18">
    <source>
        <dbReference type="Proteomes" id="UP000663760"/>
    </source>
</evidence>
<dbReference type="SUPFAM" id="SSF57850">
    <property type="entry name" value="RING/U-box"/>
    <property type="match status" value="1"/>
</dbReference>
<gene>
    <name evidence="17" type="ORF">SI8410_01001044</name>
</gene>
<evidence type="ECO:0000256" key="1">
    <source>
        <dbReference type="ARBA" id="ARBA00000900"/>
    </source>
</evidence>
<dbReference type="EMBL" id="LR746264">
    <property type="protein sequence ID" value="CAA7388886.1"/>
    <property type="molecule type" value="Genomic_DNA"/>
</dbReference>
<dbReference type="InterPro" id="IPR044600">
    <property type="entry name" value="ATL1/ATL16-like"/>
</dbReference>
<feature type="region of interest" description="Disordered" evidence="14">
    <location>
        <begin position="271"/>
        <end position="307"/>
    </location>
</feature>
<dbReference type="InterPro" id="IPR013083">
    <property type="entry name" value="Znf_RING/FYVE/PHD"/>
</dbReference>
<feature type="domain" description="RING-type" evidence="16">
    <location>
        <begin position="121"/>
        <end position="163"/>
    </location>
</feature>
<dbReference type="GO" id="GO:0016020">
    <property type="term" value="C:membrane"/>
    <property type="evidence" value="ECO:0007669"/>
    <property type="project" value="UniProtKB-SubCell"/>
</dbReference>
<sequence>METSQDRWESSSAGDHRVFPGVPSPPRNYALSGKIMLSAIVVLFTIVLLILCLHVYARWCLLRRARRRRRDRRRLVFAAASQDGAAGPVVRGLDREVVKSLPVFTYTAAKCPAEPEESMECAVCLSEFQENEMGRVMPLCKHRFHIECIDMWFHSHATCPLCRAAVEPAPPAKVSDSVHIQIEPPPPPELCESCRHENEDLAAGGTGSSSSFPPVAAAATTACSSSNVPGAEGLRSLEEEVGSPGGGGQGFKSPLSRMRSLKRLLSIDLRFHRGGSPSDEPDLERGTGALALAAAEEQSPRPPPQQR</sequence>
<dbReference type="GO" id="GO:0061630">
    <property type="term" value="F:ubiquitin protein ligase activity"/>
    <property type="evidence" value="ECO:0007669"/>
    <property type="project" value="UniProtKB-EC"/>
</dbReference>
<dbReference type="GO" id="GO:0016567">
    <property type="term" value="P:protein ubiquitination"/>
    <property type="evidence" value="ECO:0007669"/>
    <property type="project" value="InterPro"/>
</dbReference>
<evidence type="ECO:0000256" key="14">
    <source>
        <dbReference type="SAM" id="MobiDB-lite"/>
    </source>
</evidence>
<dbReference type="GO" id="GO:0008270">
    <property type="term" value="F:zinc ion binding"/>
    <property type="evidence" value="ECO:0007669"/>
    <property type="project" value="UniProtKB-KW"/>
</dbReference>
<evidence type="ECO:0000256" key="9">
    <source>
        <dbReference type="ARBA" id="ARBA00022786"/>
    </source>
</evidence>
<keyword evidence="10" id="KW-0862">Zinc</keyword>
<evidence type="ECO:0000256" key="11">
    <source>
        <dbReference type="ARBA" id="ARBA00022989"/>
    </source>
</evidence>
<dbReference type="Pfam" id="PF13639">
    <property type="entry name" value="zf-RING_2"/>
    <property type="match status" value="1"/>
</dbReference>
<dbReference type="OrthoDB" id="8062037at2759"/>
<dbReference type="FunFam" id="3.30.40.10:FF:000187">
    <property type="entry name" value="E3 ubiquitin-protein ligase ATL6"/>
    <property type="match status" value="1"/>
</dbReference>
<comment type="pathway">
    <text evidence="3">Protein modification; protein ubiquitination.</text>
</comment>
<evidence type="ECO:0000256" key="2">
    <source>
        <dbReference type="ARBA" id="ARBA00004167"/>
    </source>
</evidence>
<comment type="catalytic activity">
    <reaction evidence="1">
        <text>S-ubiquitinyl-[E2 ubiquitin-conjugating enzyme]-L-cysteine + [acceptor protein]-L-lysine = [E2 ubiquitin-conjugating enzyme]-L-cysteine + N(6)-ubiquitinyl-[acceptor protein]-L-lysine.</text>
        <dbReference type="EC" id="2.3.2.27"/>
    </reaction>
</comment>
<protein>
    <recommendedName>
        <fullName evidence="4">RING-type E3 ubiquitin transferase</fullName>
        <ecNumber evidence="4">2.3.2.27</ecNumber>
    </recommendedName>
</protein>
<evidence type="ECO:0000259" key="16">
    <source>
        <dbReference type="PROSITE" id="PS50089"/>
    </source>
</evidence>
<keyword evidence="9" id="KW-0833">Ubl conjugation pathway</keyword>